<comment type="caution">
    <text evidence="1">The sequence shown here is derived from an EMBL/GenBank/DDBJ whole genome shotgun (WGS) entry which is preliminary data.</text>
</comment>
<gene>
    <name evidence="1" type="ORF">H8R91_04435</name>
</gene>
<protein>
    <submittedName>
        <fullName evidence="1">Uncharacterized protein</fullName>
    </submittedName>
</protein>
<evidence type="ECO:0000313" key="1">
    <source>
        <dbReference type="EMBL" id="MBC5727783.1"/>
    </source>
</evidence>
<organism evidence="1 2">
    <name type="scientific">Ruminococcus intestinalis</name>
    <dbReference type="NCBI Taxonomy" id="2763066"/>
    <lineage>
        <taxon>Bacteria</taxon>
        <taxon>Bacillati</taxon>
        <taxon>Bacillota</taxon>
        <taxon>Clostridia</taxon>
        <taxon>Eubacteriales</taxon>
        <taxon>Oscillospiraceae</taxon>
        <taxon>Ruminococcus</taxon>
    </lineage>
</organism>
<name>A0ABR7HJT3_9FIRM</name>
<proteinExistence type="predicted"/>
<reference evidence="1 2" key="1">
    <citation type="submission" date="2020-08" db="EMBL/GenBank/DDBJ databases">
        <title>Genome public.</title>
        <authorList>
            <person name="Liu C."/>
            <person name="Sun Q."/>
        </authorList>
    </citation>
    <scope>NUCLEOTIDE SEQUENCE [LARGE SCALE GENOMIC DNA]</scope>
    <source>
        <strain evidence="1 2">NSJ-71</strain>
    </source>
</reference>
<accession>A0ABR7HJT3</accession>
<keyword evidence="2" id="KW-1185">Reference proteome</keyword>
<dbReference type="EMBL" id="JACOPS010000002">
    <property type="protein sequence ID" value="MBC5727783.1"/>
    <property type="molecule type" value="Genomic_DNA"/>
</dbReference>
<dbReference type="Proteomes" id="UP000636755">
    <property type="component" value="Unassembled WGS sequence"/>
</dbReference>
<sequence length="110" mass="13024">MEVLIMTEEQIKHQIEYLRSQKENPTGFYRQYLVNLYHLFYDGAKANGTDWCPNVSLSKMIKATYANINPDHQAKDMVLKWKGDLKKLGYIKDCNVNGEWRTYILKELDF</sequence>
<evidence type="ECO:0000313" key="2">
    <source>
        <dbReference type="Proteomes" id="UP000636755"/>
    </source>
</evidence>